<protein>
    <submittedName>
        <fullName evidence="7">EFHC2</fullName>
    </submittedName>
</protein>
<dbReference type="InterPro" id="IPR006602">
    <property type="entry name" value="DM10_dom"/>
</dbReference>
<dbReference type="GO" id="GO:0010975">
    <property type="term" value="P:regulation of neuron projection development"/>
    <property type="evidence" value="ECO:0007669"/>
    <property type="project" value="TreeGrafter"/>
</dbReference>
<comment type="caution">
    <text evidence="7">The sequence shown here is derived from an EMBL/GenBank/DDBJ whole genome shotgun (WGS) entry which is preliminary data.</text>
</comment>
<dbReference type="Proteomes" id="UP000593567">
    <property type="component" value="Unassembled WGS sequence"/>
</dbReference>
<evidence type="ECO:0000256" key="3">
    <source>
        <dbReference type="ARBA" id="ARBA00022737"/>
    </source>
</evidence>
<organism evidence="7 8">
    <name type="scientific">Bugula neritina</name>
    <name type="common">Brown bryozoan</name>
    <name type="synonym">Sertularia neritina</name>
    <dbReference type="NCBI Taxonomy" id="10212"/>
    <lineage>
        <taxon>Eukaryota</taxon>
        <taxon>Metazoa</taxon>
        <taxon>Spiralia</taxon>
        <taxon>Lophotrochozoa</taxon>
        <taxon>Bryozoa</taxon>
        <taxon>Gymnolaemata</taxon>
        <taxon>Cheilostomatida</taxon>
        <taxon>Flustrina</taxon>
        <taxon>Buguloidea</taxon>
        <taxon>Bugulidae</taxon>
        <taxon>Bugula</taxon>
    </lineage>
</organism>
<dbReference type="GO" id="GO:0005874">
    <property type="term" value="C:microtubule"/>
    <property type="evidence" value="ECO:0007669"/>
    <property type="project" value="TreeGrafter"/>
</dbReference>
<keyword evidence="3" id="KW-0677">Repeat</keyword>
<evidence type="ECO:0000256" key="1">
    <source>
        <dbReference type="ARBA" id="ARBA00004430"/>
    </source>
</evidence>
<keyword evidence="2" id="KW-0963">Cytoplasm</keyword>
<name>A0A7J7JG38_BUGNE</name>
<comment type="subcellular location">
    <subcellularLocation>
        <location evidence="1">Cytoplasm</location>
        <location evidence="1">Cytoskeleton</location>
        <location evidence="1">Cilium axoneme</location>
    </subcellularLocation>
</comment>
<evidence type="ECO:0000313" key="7">
    <source>
        <dbReference type="EMBL" id="KAF6024596.1"/>
    </source>
</evidence>
<evidence type="ECO:0000256" key="4">
    <source>
        <dbReference type="ARBA" id="ARBA00023212"/>
    </source>
</evidence>
<dbReference type="AlphaFoldDB" id="A0A7J7JG38"/>
<evidence type="ECO:0000256" key="2">
    <source>
        <dbReference type="ARBA" id="ARBA00022490"/>
    </source>
</evidence>
<evidence type="ECO:0000256" key="5">
    <source>
        <dbReference type="ARBA" id="ARBA00023273"/>
    </source>
</evidence>
<feature type="domain" description="DM10" evidence="6">
    <location>
        <begin position="69"/>
        <end position="114"/>
    </location>
</feature>
<dbReference type="Gene3D" id="2.30.29.170">
    <property type="match status" value="1"/>
</dbReference>
<evidence type="ECO:0000313" key="8">
    <source>
        <dbReference type="Proteomes" id="UP000593567"/>
    </source>
</evidence>
<keyword evidence="8" id="KW-1185">Reference proteome</keyword>
<dbReference type="OrthoDB" id="10255210at2759"/>
<proteinExistence type="predicted"/>
<dbReference type="InterPro" id="IPR040193">
    <property type="entry name" value="EFHC1/EFHC2/EFHB"/>
</dbReference>
<keyword evidence="5" id="KW-0966">Cell projection</keyword>
<sequence length="209" mass="24349">MALPFLPGNNFSKNLGKEKFHKSHHFDYVNRDVAKMMEDKAGIGGVPLPGQDLTPKNSVFPRGEGANQPAWVAFDKQVLSFNGYFQESVVERREEQYRVRPCLIYFYLEDDSIQSSAPDGTPNDPYADHRKALDESMQPLRPYERFDTLKQFLDHDRHVLRFYCFWMTQTACLGIPENWYSTTSWLMTPLRYEKSYLPILDEMRPGIPP</sequence>
<reference evidence="7" key="1">
    <citation type="submission" date="2020-06" db="EMBL/GenBank/DDBJ databases">
        <title>Draft genome of Bugula neritina, a colonial animal packing powerful symbionts and potential medicines.</title>
        <authorList>
            <person name="Rayko M."/>
        </authorList>
    </citation>
    <scope>NUCLEOTIDE SEQUENCE [LARGE SCALE GENOMIC DNA]</scope>
    <source>
        <strain evidence="7">Kwan_BN1</strain>
    </source>
</reference>
<gene>
    <name evidence="7" type="ORF">EB796_017098</name>
</gene>
<dbReference type="PANTHER" id="PTHR12086:SF11">
    <property type="entry name" value="EF-HAND DOMAIN-CONTAINING FAMILY MEMBER C2"/>
    <property type="match status" value="1"/>
</dbReference>
<accession>A0A7J7JG38</accession>
<dbReference type="PANTHER" id="PTHR12086">
    <property type="entry name" value="EF-HAND DOMAIN C-TERMINAL CONTAINING PROTEIN"/>
    <property type="match status" value="1"/>
</dbReference>
<dbReference type="GO" id="GO:0005930">
    <property type="term" value="C:axoneme"/>
    <property type="evidence" value="ECO:0007669"/>
    <property type="project" value="UniProtKB-SubCell"/>
</dbReference>
<evidence type="ECO:0000259" key="6">
    <source>
        <dbReference type="Pfam" id="PF06565"/>
    </source>
</evidence>
<dbReference type="Pfam" id="PF06565">
    <property type="entry name" value="DM10_dom"/>
    <property type="match status" value="1"/>
</dbReference>
<keyword evidence="4" id="KW-0206">Cytoskeleton</keyword>
<dbReference type="EMBL" id="VXIV02002556">
    <property type="protein sequence ID" value="KAF6024596.1"/>
    <property type="molecule type" value="Genomic_DNA"/>
</dbReference>